<dbReference type="InterPro" id="IPR025662">
    <property type="entry name" value="Sigma_54_int_dom_ATP-bd_1"/>
</dbReference>
<dbReference type="PROSITE" id="PS50045">
    <property type="entry name" value="SIGMA54_INTERACT_4"/>
    <property type="match status" value="1"/>
</dbReference>
<sequence>MKKLDLNEIVLQNILQHTDIGIHVIDYERRTVIYNKVMANLEGLEVDQVMEKDILEIFPSLNEDTSTLIKVLHTGEPILNSTQTYLNFKGQRITTINSTIPLLLNQQVVGALEIANNVTHIKNLSDQLIDLQKELKSSKVKNKEDKNKIRRYTFNDIIGEDPSILRSIEIGKKASNSASSVLIYGETGSGKELFGQSIHYQGSRKNKPFIAQNCAAIPESLLEGILFGTDKGGFTGAVEREGIFEQANSGTLMLDEINSMSLPLQAKLLRVLQEGYIRRVGGIKEIPVDVKIIATTNEDPVESLKKGTIRRDLYYRLNVIYIYIPPLRERKSDIPILCNHFIKKYNPILGKTVERISNDVINSFFDYSWPGNVRELENVIEGAMNFISSTDKILEKDDFISSLHIIKDKPLTKASIFNNKNQPLPLMLEEMEKDIILNILIKNNNNISQSAKDLGIKRQTLQHKLKKYNM</sequence>
<dbReference type="EMBL" id="JAHLPM010000007">
    <property type="protein sequence ID" value="MBU5438160.1"/>
    <property type="molecule type" value="Genomic_DNA"/>
</dbReference>
<dbReference type="InterPro" id="IPR000014">
    <property type="entry name" value="PAS"/>
</dbReference>
<evidence type="ECO:0000259" key="6">
    <source>
        <dbReference type="PROSITE" id="PS50045"/>
    </source>
</evidence>
<dbReference type="NCBIfam" id="TIGR00229">
    <property type="entry name" value="sensory_box"/>
    <property type="match status" value="1"/>
</dbReference>
<dbReference type="Pfam" id="PF00158">
    <property type="entry name" value="Sigma54_activat"/>
    <property type="match status" value="1"/>
</dbReference>
<dbReference type="Pfam" id="PF25601">
    <property type="entry name" value="AAA_lid_14"/>
    <property type="match status" value="1"/>
</dbReference>
<dbReference type="InterPro" id="IPR002197">
    <property type="entry name" value="HTH_Fis"/>
</dbReference>
<evidence type="ECO:0000256" key="5">
    <source>
        <dbReference type="SAM" id="Coils"/>
    </source>
</evidence>
<proteinExistence type="predicted"/>
<keyword evidence="5" id="KW-0175">Coiled coil</keyword>
<organism evidence="7 8">
    <name type="scientific">Tissierella simiarum</name>
    <dbReference type="NCBI Taxonomy" id="2841534"/>
    <lineage>
        <taxon>Bacteria</taxon>
        <taxon>Bacillati</taxon>
        <taxon>Bacillota</taxon>
        <taxon>Tissierellia</taxon>
        <taxon>Tissierellales</taxon>
        <taxon>Tissierellaceae</taxon>
        <taxon>Tissierella</taxon>
    </lineage>
</organism>
<reference evidence="7 8" key="1">
    <citation type="submission" date="2021-06" db="EMBL/GenBank/DDBJ databases">
        <authorList>
            <person name="Sun Q."/>
            <person name="Li D."/>
        </authorList>
    </citation>
    <scope>NUCLEOTIDE SEQUENCE [LARGE SCALE GENOMIC DNA]</scope>
    <source>
        <strain evidence="7 8">MSJ-40</strain>
    </source>
</reference>
<evidence type="ECO:0000256" key="2">
    <source>
        <dbReference type="ARBA" id="ARBA00022840"/>
    </source>
</evidence>
<dbReference type="InterPro" id="IPR058031">
    <property type="entry name" value="AAA_lid_NorR"/>
</dbReference>
<keyword evidence="1" id="KW-0547">Nucleotide-binding</keyword>
<dbReference type="PROSITE" id="PS00688">
    <property type="entry name" value="SIGMA54_INTERACT_3"/>
    <property type="match status" value="1"/>
</dbReference>
<accession>A0ABS6E6V4</accession>
<dbReference type="RefSeq" id="WP_216519041.1">
    <property type="nucleotide sequence ID" value="NZ_JAHLPM010000007.1"/>
</dbReference>
<evidence type="ECO:0000313" key="7">
    <source>
        <dbReference type="EMBL" id="MBU5438160.1"/>
    </source>
</evidence>
<keyword evidence="3" id="KW-0805">Transcription regulation</keyword>
<feature type="domain" description="Sigma-54 factor interaction" evidence="6">
    <location>
        <begin position="157"/>
        <end position="385"/>
    </location>
</feature>
<dbReference type="Proteomes" id="UP000749471">
    <property type="component" value="Unassembled WGS sequence"/>
</dbReference>
<keyword evidence="8" id="KW-1185">Reference proteome</keyword>
<protein>
    <submittedName>
        <fullName evidence="7">Sigma 54-interacting transcriptional regulator</fullName>
    </submittedName>
</protein>
<keyword evidence="4" id="KW-0804">Transcription</keyword>
<dbReference type="PANTHER" id="PTHR32071">
    <property type="entry name" value="TRANSCRIPTIONAL REGULATORY PROTEIN"/>
    <property type="match status" value="1"/>
</dbReference>
<name>A0ABS6E6V4_9FIRM</name>
<evidence type="ECO:0000256" key="4">
    <source>
        <dbReference type="ARBA" id="ARBA00023163"/>
    </source>
</evidence>
<evidence type="ECO:0000256" key="1">
    <source>
        <dbReference type="ARBA" id="ARBA00022741"/>
    </source>
</evidence>
<comment type="caution">
    <text evidence="7">The sequence shown here is derived from an EMBL/GenBank/DDBJ whole genome shotgun (WGS) entry which is preliminary data.</text>
</comment>
<dbReference type="InterPro" id="IPR025944">
    <property type="entry name" value="Sigma_54_int_dom_CS"/>
</dbReference>
<evidence type="ECO:0000256" key="3">
    <source>
        <dbReference type="ARBA" id="ARBA00023015"/>
    </source>
</evidence>
<gene>
    <name evidence="7" type="ORF">KQI42_09080</name>
</gene>
<dbReference type="PANTHER" id="PTHR32071:SF74">
    <property type="entry name" value="TRANSCRIPTIONAL ACTIVATOR ROCR"/>
    <property type="match status" value="1"/>
</dbReference>
<dbReference type="CDD" id="cd00009">
    <property type="entry name" value="AAA"/>
    <property type="match status" value="1"/>
</dbReference>
<dbReference type="InterPro" id="IPR003593">
    <property type="entry name" value="AAA+_ATPase"/>
</dbReference>
<keyword evidence="2" id="KW-0067">ATP-binding</keyword>
<dbReference type="PROSITE" id="PS00675">
    <property type="entry name" value="SIGMA54_INTERACT_1"/>
    <property type="match status" value="1"/>
</dbReference>
<feature type="coiled-coil region" evidence="5">
    <location>
        <begin position="121"/>
        <end position="148"/>
    </location>
</feature>
<evidence type="ECO:0000313" key="8">
    <source>
        <dbReference type="Proteomes" id="UP000749471"/>
    </source>
</evidence>
<dbReference type="Pfam" id="PF02954">
    <property type="entry name" value="HTH_8"/>
    <property type="match status" value="1"/>
</dbReference>
<dbReference type="InterPro" id="IPR002078">
    <property type="entry name" value="Sigma_54_int"/>
</dbReference>
<dbReference type="SMART" id="SM00382">
    <property type="entry name" value="AAA"/>
    <property type="match status" value="1"/>
</dbReference>